<keyword evidence="3" id="KW-1185">Reference proteome</keyword>
<accession>A0AA88D8F6</accession>
<evidence type="ECO:0000313" key="2">
    <source>
        <dbReference type="EMBL" id="GMN49778.1"/>
    </source>
</evidence>
<evidence type="ECO:0000256" key="1">
    <source>
        <dbReference type="SAM" id="MobiDB-lite"/>
    </source>
</evidence>
<dbReference type="Proteomes" id="UP001187192">
    <property type="component" value="Unassembled WGS sequence"/>
</dbReference>
<reference evidence="2" key="1">
    <citation type="submission" date="2023-07" db="EMBL/GenBank/DDBJ databases">
        <title>draft genome sequence of fig (Ficus carica).</title>
        <authorList>
            <person name="Takahashi T."/>
            <person name="Nishimura K."/>
        </authorList>
    </citation>
    <scope>NUCLEOTIDE SEQUENCE</scope>
</reference>
<proteinExistence type="predicted"/>
<feature type="compositionally biased region" description="Low complexity" evidence="1">
    <location>
        <begin position="49"/>
        <end position="83"/>
    </location>
</feature>
<organism evidence="2 3">
    <name type="scientific">Ficus carica</name>
    <name type="common">Common fig</name>
    <dbReference type="NCBI Taxonomy" id="3494"/>
    <lineage>
        <taxon>Eukaryota</taxon>
        <taxon>Viridiplantae</taxon>
        <taxon>Streptophyta</taxon>
        <taxon>Embryophyta</taxon>
        <taxon>Tracheophyta</taxon>
        <taxon>Spermatophyta</taxon>
        <taxon>Magnoliopsida</taxon>
        <taxon>eudicotyledons</taxon>
        <taxon>Gunneridae</taxon>
        <taxon>Pentapetalae</taxon>
        <taxon>rosids</taxon>
        <taxon>fabids</taxon>
        <taxon>Rosales</taxon>
        <taxon>Moraceae</taxon>
        <taxon>Ficeae</taxon>
        <taxon>Ficus</taxon>
    </lineage>
</organism>
<evidence type="ECO:0000313" key="3">
    <source>
        <dbReference type="Proteomes" id="UP001187192"/>
    </source>
</evidence>
<comment type="caution">
    <text evidence="2">The sequence shown here is derived from an EMBL/GenBank/DDBJ whole genome shotgun (WGS) entry which is preliminary data.</text>
</comment>
<sequence>MAFSEYDTQRCPSKFELITEHSSFKRGWLYLLSESSLSYVYAVEPSSTVLSGRSGSSWKGVRSSTGSARISSSGIRGSRSARGLTSPLGAPVSSTSRIVATVAGAGAFRHTLFTASI</sequence>
<name>A0AA88D8F6_FICCA</name>
<feature type="region of interest" description="Disordered" evidence="1">
    <location>
        <begin position="49"/>
        <end position="92"/>
    </location>
</feature>
<dbReference type="AlphaFoldDB" id="A0AA88D8F6"/>
<protein>
    <submittedName>
        <fullName evidence="2">Uncharacterized protein</fullName>
    </submittedName>
</protein>
<gene>
    <name evidence="2" type="ORF">TIFTF001_018931</name>
</gene>
<dbReference type="EMBL" id="BTGU01000032">
    <property type="protein sequence ID" value="GMN49778.1"/>
    <property type="molecule type" value="Genomic_DNA"/>
</dbReference>